<reference evidence="2" key="1">
    <citation type="journal article" date="2023" name="Plant J.">
        <title>Genome sequences and population genomics provide insights into the demographic history, inbreeding, and mutation load of two 'living fossil' tree species of Dipteronia.</title>
        <authorList>
            <person name="Feng Y."/>
            <person name="Comes H.P."/>
            <person name="Chen J."/>
            <person name="Zhu S."/>
            <person name="Lu R."/>
            <person name="Zhang X."/>
            <person name="Li P."/>
            <person name="Qiu J."/>
            <person name="Olsen K.M."/>
            <person name="Qiu Y."/>
        </authorList>
    </citation>
    <scope>NUCLEOTIDE SEQUENCE</scope>
    <source>
        <strain evidence="2">KIB01</strain>
    </source>
</reference>
<evidence type="ECO:0000259" key="1">
    <source>
        <dbReference type="Pfam" id="PF00078"/>
    </source>
</evidence>
<dbReference type="EMBL" id="JANJYI010000004">
    <property type="protein sequence ID" value="KAK2654615.1"/>
    <property type="molecule type" value="Genomic_DNA"/>
</dbReference>
<dbReference type="Proteomes" id="UP001280121">
    <property type="component" value="Unassembled WGS sequence"/>
</dbReference>
<organism evidence="2 3">
    <name type="scientific">Dipteronia dyeriana</name>
    <dbReference type="NCBI Taxonomy" id="168575"/>
    <lineage>
        <taxon>Eukaryota</taxon>
        <taxon>Viridiplantae</taxon>
        <taxon>Streptophyta</taxon>
        <taxon>Embryophyta</taxon>
        <taxon>Tracheophyta</taxon>
        <taxon>Spermatophyta</taxon>
        <taxon>Magnoliopsida</taxon>
        <taxon>eudicotyledons</taxon>
        <taxon>Gunneridae</taxon>
        <taxon>Pentapetalae</taxon>
        <taxon>rosids</taxon>
        <taxon>malvids</taxon>
        <taxon>Sapindales</taxon>
        <taxon>Sapindaceae</taxon>
        <taxon>Hippocastanoideae</taxon>
        <taxon>Acereae</taxon>
        <taxon>Dipteronia</taxon>
    </lineage>
</organism>
<accession>A0AAD9X824</accession>
<comment type="caution">
    <text evidence="2">The sequence shown here is derived from an EMBL/GenBank/DDBJ whole genome shotgun (WGS) entry which is preliminary data.</text>
</comment>
<proteinExistence type="predicted"/>
<dbReference type="AlphaFoldDB" id="A0AAD9X824"/>
<dbReference type="InterPro" id="IPR000477">
    <property type="entry name" value="RT_dom"/>
</dbReference>
<dbReference type="Pfam" id="PF00078">
    <property type="entry name" value="RVT_1"/>
    <property type="match status" value="1"/>
</dbReference>
<sequence>MKDFRPISLVSSMYKVLAKRLRKVLNLIIGETQMAFVENRQSFDSLVITEDIIHKWRTDKDGGLLVKLDFEMAYDSVDHDFLDSMLEGIGFGRTWRIWIRECITLPLLSVLVNGIPTP</sequence>
<evidence type="ECO:0000313" key="3">
    <source>
        <dbReference type="Proteomes" id="UP001280121"/>
    </source>
</evidence>
<feature type="domain" description="Reverse transcriptase" evidence="1">
    <location>
        <begin position="2"/>
        <end position="107"/>
    </location>
</feature>
<name>A0AAD9X824_9ROSI</name>
<keyword evidence="3" id="KW-1185">Reference proteome</keyword>
<dbReference type="PANTHER" id="PTHR19446">
    <property type="entry name" value="REVERSE TRANSCRIPTASES"/>
    <property type="match status" value="1"/>
</dbReference>
<evidence type="ECO:0000313" key="2">
    <source>
        <dbReference type="EMBL" id="KAK2654615.1"/>
    </source>
</evidence>
<protein>
    <recommendedName>
        <fullName evidence="1">Reverse transcriptase domain-containing protein</fullName>
    </recommendedName>
</protein>
<gene>
    <name evidence="2" type="ORF">Ddye_014471</name>
</gene>